<proteinExistence type="predicted"/>
<organism evidence="1 2">
    <name type="scientific">Curtobacterium subtropicum</name>
    <dbReference type="NCBI Taxonomy" id="3055138"/>
    <lineage>
        <taxon>Bacteria</taxon>
        <taxon>Bacillati</taxon>
        <taxon>Actinomycetota</taxon>
        <taxon>Actinomycetes</taxon>
        <taxon>Micrococcales</taxon>
        <taxon>Microbacteriaceae</taxon>
        <taxon>Curtobacterium</taxon>
    </lineage>
</organism>
<dbReference type="RefSeq" id="WP_289469399.1">
    <property type="nucleotide sequence ID" value="NZ_JAUCMM010000002.1"/>
</dbReference>
<gene>
    <name evidence="1" type="ORF">QUG98_04375</name>
</gene>
<sequence>MANPHREALEIRTRARAARDDVVRRLRSTNETYRRSEVDRRDLMVAATEFGLSIRQIAELIDENPSSVAFWIKRARDADGGDDAASGPSEPRT</sequence>
<name>A0ABT7TFP2_9MICO</name>
<reference evidence="1 2" key="1">
    <citation type="submission" date="2023-06" db="EMBL/GenBank/DDBJ databases">
        <authorList>
            <person name="Feng G."/>
            <person name="Li J."/>
            <person name="Zhu H."/>
        </authorList>
    </citation>
    <scope>NUCLEOTIDE SEQUENCE [LARGE SCALE GENOMIC DNA]</scope>
    <source>
        <strain evidence="1 2">RHCJP20</strain>
    </source>
</reference>
<comment type="caution">
    <text evidence="1">The sequence shown here is derived from an EMBL/GenBank/DDBJ whole genome shotgun (WGS) entry which is preliminary data.</text>
</comment>
<keyword evidence="2" id="KW-1185">Reference proteome</keyword>
<accession>A0ABT7TFP2</accession>
<dbReference type="EMBL" id="JAUCMM010000002">
    <property type="protein sequence ID" value="MDM7887684.1"/>
    <property type="molecule type" value="Genomic_DNA"/>
</dbReference>
<dbReference type="Proteomes" id="UP001235720">
    <property type="component" value="Unassembled WGS sequence"/>
</dbReference>
<evidence type="ECO:0000313" key="1">
    <source>
        <dbReference type="EMBL" id="MDM7887684.1"/>
    </source>
</evidence>
<evidence type="ECO:0008006" key="3">
    <source>
        <dbReference type="Google" id="ProtNLM"/>
    </source>
</evidence>
<protein>
    <recommendedName>
        <fullName evidence="3">Transposase</fullName>
    </recommendedName>
</protein>
<evidence type="ECO:0000313" key="2">
    <source>
        <dbReference type="Proteomes" id="UP001235720"/>
    </source>
</evidence>